<evidence type="ECO:0000256" key="3">
    <source>
        <dbReference type="SAM" id="Phobius"/>
    </source>
</evidence>
<dbReference type="InterPro" id="IPR036457">
    <property type="entry name" value="PPM-type-like_dom_sf"/>
</dbReference>
<dbReference type="SMART" id="SM01080">
    <property type="entry name" value="CHASE2"/>
    <property type="match status" value="1"/>
</dbReference>
<keyword evidence="3" id="KW-0812">Transmembrane</keyword>
<feature type="transmembrane region" description="Helical" evidence="3">
    <location>
        <begin position="421"/>
        <end position="439"/>
    </location>
</feature>
<feature type="transmembrane region" description="Helical" evidence="3">
    <location>
        <begin position="359"/>
        <end position="383"/>
    </location>
</feature>
<keyword evidence="1" id="KW-0378">Hydrolase</keyword>
<dbReference type="eggNOG" id="COG2208">
    <property type="taxonomic scope" value="Bacteria"/>
</dbReference>
<dbReference type="PANTHER" id="PTHR43156:SF2">
    <property type="entry name" value="STAGE II SPORULATION PROTEIN E"/>
    <property type="match status" value="1"/>
</dbReference>
<dbReference type="InterPro" id="IPR052016">
    <property type="entry name" value="Bact_Sigma-Reg"/>
</dbReference>
<evidence type="ECO:0000256" key="2">
    <source>
        <dbReference type="SAM" id="Coils"/>
    </source>
</evidence>
<keyword evidence="3" id="KW-0472">Membrane</keyword>
<proteinExistence type="predicted"/>
<name>Q47EJ2_DECAR</name>
<dbReference type="EMBL" id="CP000089">
    <property type="protein sequence ID" value="AAZ46739.1"/>
    <property type="molecule type" value="Genomic_DNA"/>
</dbReference>
<dbReference type="SMART" id="SM00331">
    <property type="entry name" value="PP2C_SIG"/>
    <property type="match status" value="1"/>
</dbReference>
<dbReference type="InterPro" id="IPR007890">
    <property type="entry name" value="CHASE2"/>
</dbReference>
<organism evidence="6">
    <name type="scientific">Dechloromonas aromatica (strain RCB)</name>
    <dbReference type="NCBI Taxonomy" id="159087"/>
    <lineage>
        <taxon>Bacteria</taxon>
        <taxon>Pseudomonadati</taxon>
        <taxon>Pseudomonadota</taxon>
        <taxon>Betaproteobacteria</taxon>
        <taxon>Rhodocyclales</taxon>
        <taxon>Azonexaceae</taxon>
        <taxon>Dechloromonas</taxon>
    </lineage>
</organism>
<feature type="transmembrane region" description="Helical" evidence="3">
    <location>
        <begin position="395"/>
        <end position="415"/>
    </location>
</feature>
<feature type="domain" description="CHASE2" evidence="5">
    <location>
        <begin position="40"/>
        <end position="376"/>
    </location>
</feature>
<dbReference type="Gene3D" id="3.60.40.10">
    <property type="entry name" value="PPM-type phosphatase domain"/>
    <property type="match status" value="1"/>
</dbReference>
<keyword evidence="3" id="KW-1133">Transmembrane helix</keyword>
<dbReference type="AlphaFoldDB" id="Q47EJ2"/>
<keyword evidence="2" id="KW-0175">Coiled coil</keyword>
<dbReference type="Pfam" id="PF07228">
    <property type="entry name" value="SpoIIE"/>
    <property type="match status" value="1"/>
</dbReference>
<sequence length="708" mass="76766">MTRPSGLLLAAIRAGRGRALPLLLLLLAALVLNGIENTPLLSVREAQFDHYQRLMPRARDSEPVIIVGIDSQSLVKHGQWPWSRDLVARLADKILAGKPLALGIDIVFAERDRYSPEILANQFPGLPADAFAKLPEPDQQLALALAGQPTVLAVVGLSKLLPGSKQPTRPLPVFSQEPSHDQYLPHYASAFASRPLLESAAAGEGLINASPGLLQSNSERGILRRVPTLSLINDLPFLSLPLEMVRLALGPGGKVAMEGGSHGLTAVRIGSYRLPTRPNGELLMHFGRANSNYYLSAADVLAGVHPPELFNNHFVIIGFNSTGLQDRIITPLGESLPGIDIHAQVIESLLDGQALQRPYWIAQIELASLLCGGLLLIGTIPLLRARRYAALSFTVLMLFLLAGGYLAFFAGRWLFDGASQIILLSPVFIALLGNTLITADTQRREAERQLQKSREEAAWVNGELDAARRIQMGLLPDTTAMFAEETRFEVAALLEPARAVGGDYYDCFMLDDRRLCLAIGDVSGKGVPASLFMAISKTLTGTLARRQHDLGLALREIESELNRENPECLFVTAFISILDIETGTMEYACAGHDAPIVLRDGGLSRIDTANISGPPLCTADDYPFLAAKVQLLPGDLLCLFTDGVTEAMNDKEMFGSDRLLANIGELQAADLPAAIKTLRDAVRYFEAGHPSSDDLTLLLMRWNGPSVR</sequence>
<dbReference type="STRING" id="159087.Daro_1993"/>
<reference evidence="6" key="1">
    <citation type="submission" date="2005-08" db="EMBL/GenBank/DDBJ databases">
        <title>Complete sequence of Dechloromonas aromatica RCB.</title>
        <authorList>
            <person name="Salinero K.K."/>
            <person name="Copeland A."/>
            <person name="Lucas S."/>
            <person name="Lapidus A."/>
            <person name="Barry K."/>
            <person name="Detter J.C."/>
            <person name="Glavina T."/>
            <person name="Hammon N."/>
            <person name="Israni S."/>
            <person name="Pitluck S."/>
            <person name="Di Bartolo G."/>
            <person name="Trong S."/>
            <person name="Schmutz J."/>
            <person name="Larimer F."/>
            <person name="Land M."/>
            <person name="Ivanova N."/>
            <person name="Richardson P."/>
        </authorList>
    </citation>
    <scope>NUCLEOTIDE SEQUENCE</scope>
    <source>
        <strain evidence="6">RCB</strain>
    </source>
</reference>
<feature type="domain" description="PPM-type phosphatase" evidence="4">
    <location>
        <begin position="485"/>
        <end position="702"/>
    </location>
</feature>
<evidence type="ECO:0000313" key="6">
    <source>
        <dbReference type="EMBL" id="AAZ46739.1"/>
    </source>
</evidence>
<dbReference type="HOGENOM" id="CLU_389674_0_0_4"/>
<dbReference type="InterPro" id="IPR001932">
    <property type="entry name" value="PPM-type_phosphatase-like_dom"/>
</dbReference>
<dbReference type="KEGG" id="dar:Daro_1993"/>
<accession>Q47EJ2</accession>
<dbReference type="Pfam" id="PF05226">
    <property type="entry name" value="CHASE2"/>
    <property type="match status" value="1"/>
</dbReference>
<dbReference type="eggNOG" id="COG4252">
    <property type="taxonomic scope" value="Bacteria"/>
</dbReference>
<dbReference type="GO" id="GO:0016791">
    <property type="term" value="F:phosphatase activity"/>
    <property type="evidence" value="ECO:0007669"/>
    <property type="project" value="TreeGrafter"/>
</dbReference>
<gene>
    <name evidence="6" type="ordered locus">Daro_1993</name>
</gene>
<feature type="coiled-coil region" evidence="2">
    <location>
        <begin position="436"/>
        <end position="463"/>
    </location>
</feature>
<evidence type="ECO:0000259" key="5">
    <source>
        <dbReference type="SMART" id="SM01080"/>
    </source>
</evidence>
<dbReference type="PANTHER" id="PTHR43156">
    <property type="entry name" value="STAGE II SPORULATION PROTEIN E-RELATED"/>
    <property type="match status" value="1"/>
</dbReference>
<dbReference type="OrthoDB" id="9802500at2"/>
<evidence type="ECO:0000256" key="1">
    <source>
        <dbReference type="ARBA" id="ARBA00022801"/>
    </source>
</evidence>
<dbReference type="SUPFAM" id="SSF81606">
    <property type="entry name" value="PP2C-like"/>
    <property type="match status" value="1"/>
</dbReference>
<protein>
    <submittedName>
        <fullName evidence="6">CHASE2:Stage II sporulation E</fullName>
    </submittedName>
</protein>
<evidence type="ECO:0000259" key="4">
    <source>
        <dbReference type="SMART" id="SM00331"/>
    </source>
</evidence>